<accession>A0A1D7TZL5</accession>
<dbReference type="Proteomes" id="UP000094969">
    <property type="component" value="Chromosome"/>
</dbReference>
<dbReference type="EMBL" id="CP017147">
    <property type="protein sequence ID" value="AOO80565.1"/>
    <property type="molecule type" value="Genomic_DNA"/>
</dbReference>
<gene>
    <name evidence="2" type="ORF">BHK69_08910</name>
</gene>
<dbReference type="GO" id="GO:0004806">
    <property type="term" value="F:triacylglycerol lipase activity"/>
    <property type="evidence" value="ECO:0007669"/>
    <property type="project" value="TreeGrafter"/>
</dbReference>
<proteinExistence type="predicted"/>
<dbReference type="RefSeq" id="WP_069689783.1">
    <property type="nucleotide sequence ID" value="NZ_CP017147.1"/>
</dbReference>
<evidence type="ECO:0000313" key="2">
    <source>
        <dbReference type="EMBL" id="AOO80565.1"/>
    </source>
</evidence>
<dbReference type="InterPro" id="IPR050471">
    <property type="entry name" value="AB_hydrolase"/>
</dbReference>
<sequence>MPYVETNRVTIAYESIGPIAGEVILLIAGLGTQMLRWSPEFCDRLTAQGFRVIRFDNRDAGLSTHLRDQPAPDFAALSAAAASGRPFAVPYTLDDMASDTVGLLDALGVKQAHLVGRSMGGMIAQIVASTYPHRTLSLAAIMSSTGNPELPKAAPEVMALLMRPAPAPSVDLEGYLAHSLAFARRIAGPAYLFDETAQRALIMSELERSYDPAGTSRQIAAIAATGDLRPRLSHITAPTLAVHGADDPLVPKAAGEDIAASIGGARLMIIDGMGHDLPAPLYNRVVRAIVENVRSAARASI</sequence>
<dbReference type="PANTHER" id="PTHR43433">
    <property type="entry name" value="HYDROLASE, ALPHA/BETA FOLD FAMILY PROTEIN"/>
    <property type="match status" value="1"/>
</dbReference>
<dbReference type="GO" id="GO:0046503">
    <property type="term" value="P:glycerolipid catabolic process"/>
    <property type="evidence" value="ECO:0007669"/>
    <property type="project" value="TreeGrafter"/>
</dbReference>
<dbReference type="SUPFAM" id="SSF53474">
    <property type="entry name" value="alpha/beta-Hydrolases"/>
    <property type="match status" value="1"/>
</dbReference>
<dbReference type="Gene3D" id="3.40.50.1820">
    <property type="entry name" value="alpha/beta hydrolase"/>
    <property type="match status" value="1"/>
</dbReference>
<dbReference type="KEGG" id="bvv:BHK69_08910"/>
<reference evidence="2 3" key="1">
    <citation type="journal article" date="2015" name="Antonie Van Leeuwenhoek">
        <title>Bosea vaviloviae sp. nov., a new species of slow-growing rhizobia isolated from nodules of the relict species Vavilovia formosa (Stev.) Fed.</title>
        <authorList>
            <person name="Safronova V.I."/>
            <person name="Kuznetsova I.G."/>
            <person name="Sazanova A.L."/>
            <person name="Kimeklis A.K."/>
            <person name="Belimov A.A."/>
            <person name="Andronov E.E."/>
            <person name="Pinaev A.G."/>
            <person name="Chizhevskaya E.P."/>
            <person name="Pukhaev A.R."/>
            <person name="Popov K.P."/>
            <person name="Willems A."/>
            <person name="Tikhonovich I.A."/>
        </authorList>
    </citation>
    <scope>NUCLEOTIDE SEQUENCE [LARGE SCALE GENOMIC DNA]</scope>
    <source>
        <strain evidence="2 3">Vaf18</strain>
    </source>
</reference>
<dbReference type="PANTHER" id="PTHR43433:SF5">
    <property type="entry name" value="AB HYDROLASE-1 DOMAIN-CONTAINING PROTEIN"/>
    <property type="match status" value="1"/>
</dbReference>
<feature type="domain" description="AB hydrolase-1" evidence="1">
    <location>
        <begin position="23"/>
        <end position="276"/>
    </location>
</feature>
<dbReference type="InterPro" id="IPR000073">
    <property type="entry name" value="AB_hydrolase_1"/>
</dbReference>
<name>A0A1D7TZL5_9HYPH</name>
<dbReference type="STRING" id="1526658.BHK69_08910"/>
<keyword evidence="3" id="KW-1185">Reference proteome</keyword>
<dbReference type="OrthoDB" id="9798888at2"/>
<dbReference type="AlphaFoldDB" id="A0A1D7TZL5"/>
<protein>
    <submittedName>
        <fullName evidence="2">Alpha/beta hydrolase</fullName>
    </submittedName>
</protein>
<organism evidence="2 3">
    <name type="scientific">Bosea vaviloviae</name>
    <dbReference type="NCBI Taxonomy" id="1526658"/>
    <lineage>
        <taxon>Bacteria</taxon>
        <taxon>Pseudomonadati</taxon>
        <taxon>Pseudomonadota</taxon>
        <taxon>Alphaproteobacteria</taxon>
        <taxon>Hyphomicrobiales</taxon>
        <taxon>Boseaceae</taxon>
        <taxon>Bosea</taxon>
    </lineage>
</organism>
<evidence type="ECO:0000313" key="3">
    <source>
        <dbReference type="Proteomes" id="UP000094969"/>
    </source>
</evidence>
<dbReference type="Pfam" id="PF00561">
    <property type="entry name" value="Abhydrolase_1"/>
    <property type="match status" value="1"/>
</dbReference>
<keyword evidence="2" id="KW-0378">Hydrolase</keyword>
<dbReference type="InterPro" id="IPR029058">
    <property type="entry name" value="AB_hydrolase_fold"/>
</dbReference>
<evidence type="ECO:0000259" key="1">
    <source>
        <dbReference type="Pfam" id="PF00561"/>
    </source>
</evidence>